<dbReference type="EMBL" id="LAZR01001483">
    <property type="protein sequence ID" value="KKN43866.1"/>
    <property type="molecule type" value="Genomic_DNA"/>
</dbReference>
<dbReference type="AlphaFoldDB" id="A0A0F9T4C3"/>
<sequence>MTNHDARVGLRVMGQCGHTIANAANKEVRTQADNTFWSLRVFSLPRQIKRRLGRKVLHEILAASAGTRGDR</sequence>
<comment type="caution">
    <text evidence="1">The sequence shown here is derived from an EMBL/GenBank/DDBJ whole genome shotgun (WGS) entry which is preliminary data.</text>
</comment>
<proteinExistence type="predicted"/>
<organism evidence="1">
    <name type="scientific">marine sediment metagenome</name>
    <dbReference type="NCBI Taxonomy" id="412755"/>
    <lineage>
        <taxon>unclassified sequences</taxon>
        <taxon>metagenomes</taxon>
        <taxon>ecological metagenomes</taxon>
    </lineage>
</organism>
<evidence type="ECO:0000313" key="1">
    <source>
        <dbReference type="EMBL" id="KKN43866.1"/>
    </source>
</evidence>
<accession>A0A0F9T4C3</accession>
<gene>
    <name evidence="1" type="ORF">LCGC14_0698800</name>
</gene>
<reference evidence="1" key="1">
    <citation type="journal article" date="2015" name="Nature">
        <title>Complex archaea that bridge the gap between prokaryotes and eukaryotes.</title>
        <authorList>
            <person name="Spang A."/>
            <person name="Saw J.H."/>
            <person name="Jorgensen S.L."/>
            <person name="Zaremba-Niedzwiedzka K."/>
            <person name="Martijn J."/>
            <person name="Lind A.E."/>
            <person name="van Eijk R."/>
            <person name="Schleper C."/>
            <person name="Guy L."/>
            <person name="Ettema T.J."/>
        </authorList>
    </citation>
    <scope>NUCLEOTIDE SEQUENCE</scope>
</reference>
<protein>
    <submittedName>
        <fullName evidence="1">Uncharacterized protein</fullName>
    </submittedName>
</protein>
<name>A0A0F9T4C3_9ZZZZ</name>